<evidence type="ECO:0000313" key="3">
    <source>
        <dbReference type="Proteomes" id="UP001529235"/>
    </source>
</evidence>
<dbReference type="Proteomes" id="UP001529235">
    <property type="component" value="Unassembled WGS sequence"/>
</dbReference>
<sequence>MAEIFAVRVPKEVREKMRRFRKVNWSEVVKEAILNKLRELEELERMRRAAEAMDRIREEMLRSYGPSDYDSADEIMR</sequence>
<dbReference type="EMBL" id="JASNVW010000003">
    <property type="protein sequence ID" value="MDK6028997.1"/>
    <property type="molecule type" value="Genomic_DNA"/>
</dbReference>
<protein>
    <recommendedName>
        <fullName evidence="4">VapB-type antitoxin</fullName>
    </recommendedName>
</protein>
<dbReference type="RefSeq" id="WP_285273980.1">
    <property type="nucleotide sequence ID" value="NZ_JASNVW010000003.1"/>
</dbReference>
<proteinExistence type="predicted"/>
<name>A0ABD4Z7T3_9CREN</name>
<keyword evidence="1" id="KW-0175">Coiled coil</keyword>
<comment type="caution">
    <text evidence="2">The sequence shown here is derived from an EMBL/GenBank/DDBJ whole genome shotgun (WGS) entry which is preliminary data.</text>
</comment>
<organism evidence="2 3">
    <name type="scientific">Ignisphaera cupida</name>
    <dbReference type="NCBI Taxonomy" id="3050454"/>
    <lineage>
        <taxon>Archaea</taxon>
        <taxon>Thermoproteota</taxon>
        <taxon>Thermoprotei</taxon>
        <taxon>Desulfurococcales</taxon>
        <taxon>Desulfurococcaceae</taxon>
        <taxon>Ignisphaera</taxon>
    </lineage>
</organism>
<evidence type="ECO:0008006" key="4">
    <source>
        <dbReference type="Google" id="ProtNLM"/>
    </source>
</evidence>
<evidence type="ECO:0000313" key="2">
    <source>
        <dbReference type="EMBL" id="MDK6028997.1"/>
    </source>
</evidence>
<evidence type="ECO:0000256" key="1">
    <source>
        <dbReference type="SAM" id="Coils"/>
    </source>
</evidence>
<gene>
    <name evidence="2" type="ORF">QPL79_06435</name>
</gene>
<feature type="coiled-coil region" evidence="1">
    <location>
        <begin position="26"/>
        <end position="53"/>
    </location>
</feature>
<reference evidence="2 3" key="1">
    <citation type="submission" date="2023-05" db="EMBL/GenBank/DDBJ databases">
        <title>A new hyperthermophilic archaea 'Ignisphaera cupida' sp. nov. and description of the family 'Ignisphaeraceae' fam. nov.</title>
        <authorList>
            <person name="Podosokorskaya O.A."/>
            <person name="Elcheninov A.G."/>
            <person name="Klukina A."/>
            <person name="Merkel A.Y."/>
        </authorList>
    </citation>
    <scope>NUCLEOTIDE SEQUENCE [LARGE SCALE GENOMIC DNA]</scope>
    <source>
        <strain evidence="2 3">4213-co</strain>
    </source>
</reference>
<keyword evidence="3" id="KW-1185">Reference proteome</keyword>
<dbReference type="AlphaFoldDB" id="A0ABD4Z7T3"/>
<accession>A0ABD4Z7T3</accession>